<evidence type="ECO:0000256" key="2">
    <source>
        <dbReference type="SAM" id="Phobius"/>
    </source>
</evidence>
<sequence length="125" mass="13893">MVVSCYCQRGQTSWFVSVHKYLCERTRNMKRTNGNAPGQDIMMNLLGDSTDSDPELLNLPPLKGKKPKKKRTYGGPSESSLCSMWTCMKITLFLVLIGGVCILGFITFWLAGQVGELQAKLDKGN</sequence>
<gene>
    <name evidence="3" type="ORF">KUTeg_015952</name>
</gene>
<feature type="compositionally biased region" description="Basic residues" evidence="1">
    <location>
        <begin position="63"/>
        <end position="72"/>
    </location>
</feature>
<evidence type="ECO:0000313" key="4">
    <source>
        <dbReference type="Proteomes" id="UP001217089"/>
    </source>
</evidence>
<keyword evidence="2" id="KW-1133">Transmembrane helix</keyword>
<name>A0ABQ9EJF2_TEGGR</name>
<proteinExistence type="predicted"/>
<organism evidence="3 4">
    <name type="scientific">Tegillarca granosa</name>
    <name type="common">Malaysian cockle</name>
    <name type="synonym">Anadara granosa</name>
    <dbReference type="NCBI Taxonomy" id="220873"/>
    <lineage>
        <taxon>Eukaryota</taxon>
        <taxon>Metazoa</taxon>
        <taxon>Spiralia</taxon>
        <taxon>Lophotrochozoa</taxon>
        <taxon>Mollusca</taxon>
        <taxon>Bivalvia</taxon>
        <taxon>Autobranchia</taxon>
        <taxon>Pteriomorphia</taxon>
        <taxon>Arcoida</taxon>
        <taxon>Arcoidea</taxon>
        <taxon>Arcidae</taxon>
        <taxon>Tegillarca</taxon>
    </lineage>
</organism>
<keyword evidence="2" id="KW-0472">Membrane</keyword>
<keyword evidence="4" id="KW-1185">Reference proteome</keyword>
<keyword evidence="2" id="KW-0812">Transmembrane</keyword>
<reference evidence="3 4" key="1">
    <citation type="submission" date="2022-12" db="EMBL/GenBank/DDBJ databases">
        <title>Chromosome-level genome of Tegillarca granosa.</title>
        <authorList>
            <person name="Kim J."/>
        </authorList>
    </citation>
    <scope>NUCLEOTIDE SEQUENCE [LARGE SCALE GENOMIC DNA]</scope>
    <source>
        <strain evidence="3">Teg-2019</strain>
        <tissue evidence="3">Adductor muscle</tissue>
    </source>
</reference>
<dbReference type="Proteomes" id="UP001217089">
    <property type="component" value="Unassembled WGS sequence"/>
</dbReference>
<evidence type="ECO:0000256" key="1">
    <source>
        <dbReference type="SAM" id="MobiDB-lite"/>
    </source>
</evidence>
<protein>
    <submittedName>
        <fullName evidence="3">Uncharacterized protein</fullName>
    </submittedName>
</protein>
<comment type="caution">
    <text evidence="3">The sequence shown here is derived from an EMBL/GenBank/DDBJ whole genome shotgun (WGS) entry which is preliminary data.</text>
</comment>
<accession>A0ABQ9EJF2</accession>
<feature type="region of interest" description="Disordered" evidence="1">
    <location>
        <begin position="58"/>
        <end position="79"/>
    </location>
</feature>
<evidence type="ECO:0000313" key="3">
    <source>
        <dbReference type="EMBL" id="KAJ8305407.1"/>
    </source>
</evidence>
<dbReference type="EMBL" id="JARBDR010000813">
    <property type="protein sequence ID" value="KAJ8305407.1"/>
    <property type="molecule type" value="Genomic_DNA"/>
</dbReference>
<feature type="transmembrane region" description="Helical" evidence="2">
    <location>
        <begin position="90"/>
        <end position="111"/>
    </location>
</feature>